<evidence type="ECO:0000313" key="5">
    <source>
        <dbReference type="Proteomes" id="UP001324993"/>
    </source>
</evidence>
<dbReference type="SUPFAM" id="SSF52172">
    <property type="entry name" value="CheY-like"/>
    <property type="match status" value="1"/>
</dbReference>
<dbReference type="Gene3D" id="3.40.50.2300">
    <property type="match status" value="1"/>
</dbReference>
<dbReference type="PANTHER" id="PTHR44591">
    <property type="entry name" value="STRESS RESPONSE REGULATOR PROTEIN 1"/>
    <property type="match status" value="1"/>
</dbReference>
<evidence type="ECO:0000256" key="1">
    <source>
        <dbReference type="ARBA" id="ARBA00022553"/>
    </source>
</evidence>
<keyword evidence="5" id="KW-1185">Reference proteome</keyword>
<feature type="domain" description="Response regulatory" evidence="3">
    <location>
        <begin position="15"/>
        <end position="133"/>
    </location>
</feature>
<dbReference type="PANTHER" id="PTHR44591:SF3">
    <property type="entry name" value="RESPONSE REGULATORY DOMAIN-CONTAINING PROTEIN"/>
    <property type="match status" value="1"/>
</dbReference>
<feature type="modified residue" description="4-aspartylphosphate" evidence="2">
    <location>
        <position position="65"/>
    </location>
</feature>
<name>A0ABZ0RRU8_9BACT</name>
<dbReference type="PROSITE" id="PS50110">
    <property type="entry name" value="RESPONSE_REGULATORY"/>
    <property type="match status" value="1"/>
</dbReference>
<gene>
    <name evidence="4" type="ORF">SH580_09285</name>
</gene>
<organism evidence="4 5">
    <name type="scientific">Coraliomargarita algicola</name>
    <dbReference type="NCBI Taxonomy" id="3092156"/>
    <lineage>
        <taxon>Bacteria</taxon>
        <taxon>Pseudomonadati</taxon>
        <taxon>Verrucomicrobiota</taxon>
        <taxon>Opitutia</taxon>
        <taxon>Puniceicoccales</taxon>
        <taxon>Coraliomargaritaceae</taxon>
        <taxon>Coraliomargarita</taxon>
    </lineage>
</organism>
<dbReference type="InterPro" id="IPR001789">
    <property type="entry name" value="Sig_transdc_resp-reg_receiver"/>
</dbReference>
<evidence type="ECO:0000256" key="2">
    <source>
        <dbReference type="PROSITE-ProRule" id="PRU00169"/>
    </source>
</evidence>
<reference evidence="4 5" key="1">
    <citation type="submission" date="2023-11" db="EMBL/GenBank/DDBJ databases">
        <title>Coraliomargarita sp. nov., isolated from marine algae.</title>
        <authorList>
            <person name="Lee J.K."/>
            <person name="Baek J.H."/>
            <person name="Kim J.M."/>
            <person name="Choi D.G."/>
            <person name="Jeon C.O."/>
        </authorList>
    </citation>
    <scope>NUCLEOTIDE SEQUENCE [LARGE SCALE GENOMIC DNA]</scope>
    <source>
        <strain evidence="4 5">J2-16</strain>
    </source>
</reference>
<protein>
    <submittedName>
        <fullName evidence="4">Response regulator</fullName>
    </submittedName>
</protein>
<evidence type="ECO:0000259" key="3">
    <source>
        <dbReference type="PROSITE" id="PS50110"/>
    </source>
</evidence>
<dbReference type="SMART" id="SM00448">
    <property type="entry name" value="REC"/>
    <property type="match status" value="1"/>
</dbReference>
<dbReference type="RefSeq" id="WP_319834717.1">
    <property type="nucleotide sequence ID" value="NZ_CP138858.1"/>
</dbReference>
<dbReference type="EMBL" id="CP138858">
    <property type="protein sequence ID" value="WPJ97903.1"/>
    <property type="molecule type" value="Genomic_DNA"/>
</dbReference>
<accession>A0ABZ0RRU8</accession>
<evidence type="ECO:0000313" key="4">
    <source>
        <dbReference type="EMBL" id="WPJ97903.1"/>
    </source>
</evidence>
<dbReference type="Proteomes" id="UP001324993">
    <property type="component" value="Chromosome"/>
</dbReference>
<dbReference type="InterPro" id="IPR011006">
    <property type="entry name" value="CheY-like_superfamily"/>
</dbReference>
<dbReference type="InterPro" id="IPR050595">
    <property type="entry name" value="Bact_response_regulator"/>
</dbReference>
<dbReference type="Pfam" id="PF00072">
    <property type="entry name" value="Response_reg"/>
    <property type="match status" value="1"/>
</dbReference>
<keyword evidence="1 2" id="KW-0597">Phosphoprotein</keyword>
<sequence length="137" mass="15021">MIKFRKSTPAKDARRVLVIDDEPSFTRMVKLNLEGTGNYIVEALNESRKALEVAKAFGPDIVLLDVVMPELDGGDVALNLRSRSATKDIPIIFVSAMVSQQESKKGFYQSGGEHFLAKPVDKDTLCGAIETVLSTIH</sequence>
<proteinExistence type="predicted"/>